<dbReference type="EMBL" id="FODT01000010">
    <property type="protein sequence ID" value="SEP20151.1"/>
    <property type="molecule type" value="Genomic_DNA"/>
</dbReference>
<dbReference type="NCBIfam" id="TIGR01558">
    <property type="entry name" value="sm_term_P27"/>
    <property type="match status" value="1"/>
</dbReference>
<evidence type="ECO:0000313" key="2">
    <source>
        <dbReference type="EMBL" id="SEP20151.1"/>
    </source>
</evidence>
<feature type="compositionally biased region" description="Acidic residues" evidence="1">
    <location>
        <begin position="123"/>
        <end position="133"/>
    </location>
</feature>
<dbReference type="RefSeq" id="WP_092685648.1">
    <property type="nucleotide sequence ID" value="NZ_FODT01000010.1"/>
</dbReference>
<protein>
    <submittedName>
        <fullName evidence="2">Phage terminase, small subunit, putative, P27 family</fullName>
    </submittedName>
</protein>
<dbReference type="OrthoDB" id="7843333at2"/>
<dbReference type="Proteomes" id="UP000199615">
    <property type="component" value="Unassembled WGS sequence"/>
</dbReference>
<organism evidence="2 3">
    <name type="scientific">Rhodopseudomonas pseudopalustris</name>
    <dbReference type="NCBI Taxonomy" id="1513892"/>
    <lineage>
        <taxon>Bacteria</taxon>
        <taxon>Pseudomonadati</taxon>
        <taxon>Pseudomonadota</taxon>
        <taxon>Alphaproteobacteria</taxon>
        <taxon>Hyphomicrobiales</taxon>
        <taxon>Nitrobacteraceae</taxon>
        <taxon>Rhodopseudomonas</taxon>
    </lineage>
</organism>
<dbReference type="AlphaFoldDB" id="A0A1H8VXN0"/>
<gene>
    <name evidence="2" type="ORF">SAMN05444123_11026</name>
</gene>
<reference evidence="3" key="1">
    <citation type="submission" date="2016-10" db="EMBL/GenBank/DDBJ databases">
        <authorList>
            <person name="Varghese N."/>
            <person name="Submissions S."/>
        </authorList>
    </citation>
    <scope>NUCLEOTIDE SEQUENCE [LARGE SCALE GENOMIC DNA]</scope>
    <source>
        <strain evidence="3">DSM 123</strain>
    </source>
</reference>
<name>A0A1H8VXN0_9BRAD</name>
<evidence type="ECO:0000256" key="1">
    <source>
        <dbReference type="SAM" id="MobiDB-lite"/>
    </source>
</evidence>
<feature type="region of interest" description="Disordered" evidence="1">
    <location>
        <begin position="112"/>
        <end position="133"/>
    </location>
</feature>
<proteinExistence type="predicted"/>
<sequence length="133" mass="14788">MRGTKPTLVVDNGTVLRDIKAPSWMSKDAKAEWRRVFPIVRKRRILTTADLGSLENYCIALGTVREMERTLQAEGHVFSGDSGPKRHPAVAIQSDAMTRALRLASELGLTPVSRSRPAVRKDDDDEDVSPLDF</sequence>
<evidence type="ECO:0000313" key="3">
    <source>
        <dbReference type="Proteomes" id="UP000199615"/>
    </source>
</evidence>
<keyword evidence="3" id="KW-1185">Reference proteome</keyword>
<accession>A0A1H8VXN0</accession>
<dbReference type="InterPro" id="IPR006448">
    <property type="entry name" value="Phage_term_ssu_P27"/>
</dbReference>
<dbReference type="Pfam" id="PF05119">
    <property type="entry name" value="Terminase_4"/>
    <property type="match status" value="1"/>
</dbReference>